<gene>
    <name evidence="2" type="ORF">ACFPWU_13900</name>
</gene>
<dbReference type="EC" id="2.3.1.-" evidence="2"/>
<dbReference type="PANTHER" id="PTHR31435">
    <property type="entry name" value="PROTEIN NATD1"/>
    <property type="match status" value="1"/>
</dbReference>
<dbReference type="GO" id="GO:0016746">
    <property type="term" value="F:acyltransferase activity"/>
    <property type="evidence" value="ECO:0007669"/>
    <property type="project" value="UniProtKB-KW"/>
</dbReference>
<dbReference type="Pfam" id="PF14542">
    <property type="entry name" value="Acetyltransf_CG"/>
    <property type="match status" value="1"/>
</dbReference>
<dbReference type="PROSITE" id="PS51729">
    <property type="entry name" value="GNAT_YJDJ"/>
    <property type="match status" value="1"/>
</dbReference>
<evidence type="ECO:0000259" key="1">
    <source>
        <dbReference type="PROSITE" id="PS51729"/>
    </source>
</evidence>
<keyword evidence="3" id="KW-1185">Reference proteome</keyword>
<evidence type="ECO:0000313" key="2">
    <source>
        <dbReference type="EMBL" id="MFC6154758.1"/>
    </source>
</evidence>
<evidence type="ECO:0000313" key="3">
    <source>
        <dbReference type="Proteomes" id="UP001596098"/>
    </source>
</evidence>
<dbReference type="Proteomes" id="UP001596098">
    <property type="component" value="Unassembled WGS sequence"/>
</dbReference>
<dbReference type="InterPro" id="IPR031165">
    <property type="entry name" value="GNAT_YJDJ"/>
</dbReference>
<dbReference type="InterPro" id="IPR016181">
    <property type="entry name" value="Acyl_CoA_acyltransferase"/>
</dbReference>
<organism evidence="2 3">
    <name type="scientific">Nocardioides yefusunii</name>
    <dbReference type="NCBI Taxonomy" id="2500546"/>
    <lineage>
        <taxon>Bacteria</taxon>
        <taxon>Bacillati</taxon>
        <taxon>Actinomycetota</taxon>
        <taxon>Actinomycetes</taxon>
        <taxon>Propionibacteriales</taxon>
        <taxon>Nocardioidaceae</taxon>
        <taxon>Nocardioides</taxon>
    </lineage>
</organism>
<dbReference type="InterPro" id="IPR045057">
    <property type="entry name" value="Gcn5-rel_NAT"/>
</dbReference>
<reference evidence="3" key="1">
    <citation type="journal article" date="2019" name="Int. J. Syst. Evol. Microbiol.">
        <title>The Global Catalogue of Microorganisms (GCM) 10K type strain sequencing project: providing services to taxonomists for standard genome sequencing and annotation.</title>
        <authorList>
            <consortium name="The Broad Institute Genomics Platform"/>
            <consortium name="The Broad Institute Genome Sequencing Center for Infectious Disease"/>
            <person name="Wu L."/>
            <person name="Ma J."/>
        </authorList>
    </citation>
    <scope>NUCLEOTIDE SEQUENCE [LARGE SCALE GENOMIC DNA]</scope>
    <source>
        <strain evidence="3">DFY28</strain>
    </source>
</reference>
<dbReference type="RefSeq" id="WP_128219192.1">
    <property type="nucleotide sequence ID" value="NZ_CP034929.1"/>
</dbReference>
<keyword evidence="2" id="KW-0808">Transferase</keyword>
<dbReference type="SUPFAM" id="SSF55729">
    <property type="entry name" value="Acyl-CoA N-acyltransferases (Nat)"/>
    <property type="match status" value="1"/>
</dbReference>
<dbReference type="EMBL" id="JBHSQI010000009">
    <property type="protein sequence ID" value="MFC6154758.1"/>
    <property type="molecule type" value="Genomic_DNA"/>
</dbReference>
<proteinExistence type="predicted"/>
<keyword evidence="2" id="KW-0012">Acyltransferase</keyword>
<name>A0ABW1R2C2_9ACTN</name>
<feature type="domain" description="N-acetyltransferase" evidence="1">
    <location>
        <begin position="7"/>
        <end position="95"/>
    </location>
</feature>
<dbReference type="Gene3D" id="3.40.630.30">
    <property type="match status" value="1"/>
</dbReference>
<accession>A0ABW1R2C2</accession>
<sequence>MSDVTVKDNPAENRYEVLVDGELAGFADYRLLLDENRIDFIHTEVFEQFGGQGLAGKLAKGSLDEVRTRGLAVRPYCPFYKGWIQKHPEYVDLVPEDQREKFELV</sequence>
<dbReference type="PANTHER" id="PTHR31435:SF10">
    <property type="entry name" value="BSR4717 PROTEIN"/>
    <property type="match status" value="1"/>
</dbReference>
<protein>
    <submittedName>
        <fullName evidence="2">GNAT family N-acetyltransferase</fullName>
        <ecNumber evidence="2">2.3.1.-</ecNumber>
    </submittedName>
</protein>
<comment type="caution">
    <text evidence="2">The sequence shown here is derived from an EMBL/GenBank/DDBJ whole genome shotgun (WGS) entry which is preliminary data.</text>
</comment>